<accession>A0ABR3R3N6</accession>
<proteinExistence type="predicted"/>
<reference evidence="1 2" key="1">
    <citation type="submission" date="2024-02" db="EMBL/GenBank/DDBJ databases">
        <title>De novo assembly and annotation of 12 fungi associated with fruit tree decline syndrome in Ontario, Canada.</title>
        <authorList>
            <person name="Sulman M."/>
            <person name="Ellouze W."/>
            <person name="Ilyukhin E."/>
        </authorList>
    </citation>
    <scope>NUCLEOTIDE SEQUENCE [LARGE SCALE GENOMIC DNA]</scope>
    <source>
        <strain evidence="1 2">M97-236</strain>
    </source>
</reference>
<dbReference type="EMBL" id="JAKIXB020000021">
    <property type="protein sequence ID" value="KAL1599033.1"/>
    <property type="molecule type" value="Genomic_DNA"/>
</dbReference>
<dbReference type="Proteomes" id="UP001521222">
    <property type="component" value="Unassembled WGS sequence"/>
</dbReference>
<keyword evidence="2" id="KW-1185">Reference proteome</keyword>
<protein>
    <submittedName>
        <fullName evidence="1">Uncharacterized protein</fullName>
    </submittedName>
</protein>
<evidence type="ECO:0000313" key="1">
    <source>
        <dbReference type="EMBL" id="KAL1599033.1"/>
    </source>
</evidence>
<sequence>MIADVKDFCNFRLANKRFWEATKYAQGKRINSATVYPRLANMKALLAAVQDTTVAKYVRNITLLAECLKEHEYGYIWAWEDLQIWASLEYSKKDVKLINAINAAHYDDVVMNGDFIIAGQYRTMLTTLLQALPNLTTVTIRKLAPGEQIPGWRGVELFKELSFYHDRLDTRMILYSDWQYDAKHRRITHYRDEFGDFVVEPDAGPQASFVDDLKAAVSASGTTAKVVFMPVAK</sequence>
<organism evidence="1 2">
    <name type="scientific">Nothophoma quercina</name>
    <dbReference type="NCBI Taxonomy" id="749835"/>
    <lineage>
        <taxon>Eukaryota</taxon>
        <taxon>Fungi</taxon>
        <taxon>Dikarya</taxon>
        <taxon>Ascomycota</taxon>
        <taxon>Pezizomycotina</taxon>
        <taxon>Dothideomycetes</taxon>
        <taxon>Pleosporomycetidae</taxon>
        <taxon>Pleosporales</taxon>
        <taxon>Pleosporineae</taxon>
        <taxon>Didymellaceae</taxon>
        <taxon>Nothophoma</taxon>
    </lineage>
</organism>
<name>A0ABR3R3N6_9PLEO</name>
<comment type="caution">
    <text evidence="1">The sequence shown here is derived from an EMBL/GenBank/DDBJ whole genome shotgun (WGS) entry which is preliminary data.</text>
</comment>
<gene>
    <name evidence="1" type="ORF">SLS59_006482</name>
</gene>
<evidence type="ECO:0000313" key="2">
    <source>
        <dbReference type="Proteomes" id="UP001521222"/>
    </source>
</evidence>